<evidence type="ECO:0000256" key="1">
    <source>
        <dbReference type="SAM" id="MobiDB-lite"/>
    </source>
</evidence>
<evidence type="ECO:0000256" key="2">
    <source>
        <dbReference type="SAM" id="Phobius"/>
    </source>
</evidence>
<feature type="transmembrane region" description="Helical" evidence="2">
    <location>
        <begin position="491"/>
        <end position="510"/>
    </location>
</feature>
<dbReference type="WBParaSite" id="TREG1_2090.1">
    <property type="protein sequence ID" value="TREG1_2090.1"/>
    <property type="gene ID" value="TREG1_2090"/>
</dbReference>
<feature type="region of interest" description="Disordered" evidence="1">
    <location>
        <begin position="89"/>
        <end position="115"/>
    </location>
</feature>
<feature type="region of interest" description="Disordered" evidence="1">
    <location>
        <begin position="606"/>
        <end position="628"/>
    </location>
</feature>
<evidence type="ECO:0000313" key="4">
    <source>
        <dbReference type="WBParaSite" id="TREG1_2090.1"/>
    </source>
</evidence>
<sequence>MDLGYMQRPRVVFRNNILNTRAQLLEVFFRRVAFGYTSVFSVTARRLIEFVFLVQAVFVLVIFIHLHITFVKSPITCLDSLRSEFSSGLHKSASDSSIKSEKTTNTTAFSENSTSKPSWSWLRYGILRIEVIPSPDPSYSLADSYAKEFYGTDTEYTLEVDSEHFPTHNNNNENGADADNHSDNSMLMLPVLKNSQHSVLSLSFGGKNLLNEIQNFWHSLLTFPSLAFTHIKKDVSYIFNQIYIDEEDDSDWSSTSMEHHAPSSSSSSYNDRIHSFQIKIGRFLSIFKRIVVDVFVSVHQFFRDILTRIYTSPSSASTRTDDDSYIIEYALEYGFLRLSPQARKQFNITVKLVVLDPQSNPCFGGVVSRFLMDEFLGYEDLLIGSIKYLSATEGLKGYVVNVMNGQHYRLVSAQMSWSSYFAAGFIMLLFTYCVSTLLRYSSQQLVVGIADVLQMFETNVPFRIPVASFLTVILALVAIETIMSEFFGDSITAFYVIVIVSVADQYEAVFCRTGLSRKYWPRFFYMYHFGFYAYHYRFNGQFSGVALMVSWLFILHSIIYFFHHYELPSLLLGEWELHRLVSHHNNNDHVMNRFHLQIATPASTTTTTRTSTTSSWLSSPSSSSVQNDRNISFVNEVNNSIEENSTGLDTVDRSSE</sequence>
<feature type="transmembrane region" description="Helical" evidence="2">
    <location>
        <begin position="460"/>
        <end position="479"/>
    </location>
</feature>
<keyword evidence="2" id="KW-0472">Membrane</keyword>
<proteinExistence type="predicted"/>
<keyword evidence="2" id="KW-0812">Transmembrane</keyword>
<dbReference type="Proteomes" id="UP000050795">
    <property type="component" value="Unassembled WGS sequence"/>
</dbReference>
<dbReference type="GO" id="GO:0034976">
    <property type="term" value="P:response to endoplasmic reticulum stress"/>
    <property type="evidence" value="ECO:0007669"/>
    <property type="project" value="TreeGrafter"/>
</dbReference>
<protein>
    <recommendedName>
        <fullName evidence="5">Membralin</fullName>
    </recommendedName>
</protein>
<dbReference type="PANTHER" id="PTHR21650:SF4">
    <property type="entry name" value="MEMBRALIN"/>
    <property type="match status" value="1"/>
</dbReference>
<dbReference type="GO" id="GO:1904294">
    <property type="term" value="P:positive regulation of ERAD pathway"/>
    <property type="evidence" value="ECO:0007669"/>
    <property type="project" value="TreeGrafter"/>
</dbReference>
<feature type="compositionally biased region" description="Polar residues" evidence="1">
    <location>
        <begin position="103"/>
        <end position="115"/>
    </location>
</feature>
<feature type="transmembrane region" description="Helical" evidence="2">
    <location>
        <begin position="542"/>
        <end position="562"/>
    </location>
</feature>
<dbReference type="PANTHER" id="PTHR21650">
    <property type="entry name" value="MEMBRALIN/KINETOCHORE PROTEIN NUF2"/>
    <property type="match status" value="1"/>
</dbReference>
<name>A0AA85JHG3_TRIRE</name>
<evidence type="ECO:0000313" key="3">
    <source>
        <dbReference type="Proteomes" id="UP000050795"/>
    </source>
</evidence>
<dbReference type="AlphaFoldDB" id="A0AA85JHG3"/>
<feature type="transmembrane region" description="Helical" evidence="2">
    <location>
        <begin position="47"/>
        <end position="68"/>
    </location>
</feature>
<dbReference type="InterPro" id="IPR019144">
    <property type="entry name" value="Membralin"/>
</dbReference>
<reference evidence="3" key="1">
    <citation type="submission" date="2022-06" db="EMBL/GenBank/DDBJ databases">
        <authorList>
            <person name="Berger JAMES D."/>
            <person name="Berger JAMES D."/>
        </authorList>
    </citation>
    <scope>NUCLEOTIDE SEQUENCE [LARGE SCALE GENOMIC DNA]</scope>
</reference>
<organism evidence="3 4">
    <name type="scientific">Trichobilharzia regenti</name>
    <name type="common">Nasal bird schistosome</name>
    <dbReference type="NCBI Taxonomy" id="157069"/>
    <lineage>
        <taxon>Eukaryota</taxon>
        <taxon>Metazoa</taxon>
        <taxon>Spiralia</taxon>
        <taxon>Lophotrochozoa</taxon>
        <taxon>Platyhelminthes</taxon>
        <taxon>Trematoda</taxon>
        <taxon>Digenea</taxon>
        <taxon>Strigeidida</taxon>
        <taxon>Schistosomatoidea</taxon>
        <taxon>Schistosomatidae</taxon>
        <taxon>Trichobilharzia</taxon>
    </lineage>
</organism>
<feature type="compositionally biased region" description="Low complexity" evidence="1">
    <location>
        <begin position="606"/>
        <end position="624"/>
    </location>
</feature>
<feature type="transmembrane region" description="Helical" evidence="2">
    <location>
        <begin position="417"/>
        <end position="440"/>
    </location>
</feature>
<keyword evidence="3" id="KW-1185">Reference proteome</keyword>
<dbReference type="Pfam" id="PF09746">
    <property type="entry name" value="Membralin"/>
    <property type="match status" value="2"/>
</dbReference>
<reference evidence="4" key="2">
    <citation type="submission" date="2023-11" db="UniProtKB">
        <authorList>
            <consortium name="WormBaseParasite"/>
        </authorList>
    </citation>
    <scope>IDENTIFICATION</scope>
</reference>
<keyword evidence="2" id="KW-1133">Transmembrane helix</keyword>
<evidence type="ECO:0008006" key="5">
    <source>
        <dbReference type="Google" id="ProtNLM"/>
    </source>
</evidence>
<accession>A0AA85JHG3</accession>
<dbReference type="GO" id="GO:0005783">
    <property type="term" value="C:endoplasmic reticulum"/>
    <property type="evidence" value="ECO:0007669"/>
    <property type="project" value="TreeGrafter"/>
</dbReference>